<dbReference type="Proteomes" id="UP000236621">
    <property type="component" value="Unassembled WGS sequence"/>
</dbReference>
<dbReference type="PROSITE" id="PS00028">
    <property type="entry name" value="ZINC_FINGER_C2H2_1"/>
    <property type="match status" value="4"/>
</dbReference>
<feature type="compositionally biased region" description="Basic and acidic residues" evidence="2">
    <location>
        <begin position="357"/>
        <end position="367"/>
    </location>
</feature>
<keyword evidence="1" id="KW-0479">Metal-binding</keyword>
<evidence type="ECO:0000313" key="4">
    <source>
        <dbReference type="EMBL" id="PNY23529.1"/>
    </source>
</evidence>
<feature type="region of interest" description="Disordered" evidence="2">
    <location>
        <begin position="764"/>
        <end position="787"/>
    </location>
</feature>
<feature type="domain" description="C2H2-type" evidence="3">
    <location>
        <begin position="506"/>
        <end position="530"/>
    </location>
</feature>
<dbReference type="PROSITE" id="PS50157">
    <property type="entry name" value="ZINC_FINGER_C2H2_2"/>
    <property type="match status" value="3"/>
</dbReference>
<feature type="domain" description="C2H2-type" evidence="3">
    <location>
        <begin position="144"/>
        <end position="166"/>
    </location>
</feature>
<feature type="domain" description="C2H2-type" evidence="3">
    <location>
        <begin position="534"/>
        <end position="564"/>
    </location>
</feature>
<dbReference type="EMBL" id="NRSZ01001089">
    <property type="protein sequence ID" value="PNY23529.1"/>
    <property type="molecule type" value="Genomic_DNA"/>
</dbReference>
<feature type="region of interest" description="Disordered" evidence="2">
    <location>
        <begin position="691"/>
        <end position="715"/>
    </location>
</feature>
<feature type="region of interest" description="Disordered" evidence="2">
    <location>
        <begin position="352"/>
        <end position="429"/>
    </location>
</feature>
<dbReference type="InterPro" id="IPR013087">
    <property type="entry name" value="Znf_C2H2_type"/>
</dbReference>
<dbReference type="SMART" id="SM00355">
    <property type="entry name" value="ZnF_C2H2"/>
    <property type="match status" value="6"/>
</dbReference>
<accession>A0A2K3Q7N1</accession>
<feature type="compositionally biased region" description="Polar residues" evidence="2">
    <location>
        <begin position="91"/>
        <end position="100"/>
    </location>
</feature>
<sequence length="787" mass="88082">MDPQCGESRRVTLSGNHAPIPQPWNIYNFYAAPAKSDPWIPIGVIQTPAPNDESGHHIPLTRQYVPQINFSDYRSTGSPSECATLPGDSGYGSSRPTYSTASASLHGEDAVLDSQMGRVMGECQIDTDAASFEPRQNPQTVNKYRCEDCNALLKSQGELKKHRQRHLKSHLCPYRGCPKAQRGFSTSNDLVRHKRSVHGEHGLPGRSFICPHCRPGEKPPKIWPRADNFRSHLFRAHHMTLNFDDDHKDYLYQPSARKDDLEGVGTSVGFTDPQTRPMYLQEAPVLSEQDPSMDSQFRGDQLAQSHGPFVTQMSINPALFQQSPAEIGQRQPTPASAASEQDRYIHPLVLRGSARGPSEDYGMRHGPEYTVDAQGYSHVQLPDDDAGRRLSASSPGHIEMTREPTTKTNQSRTLDGSGPSESTQPGLDDLSADMANLQQCQRNPDDSAILDLVGDTAPGMSSNSSEIVNYLKRFPKEFLQTALRGGRQDTEGDSQVDDEYGQRAHFDCEEPHCGKAFVRQCELKKHKKRHDKPYGCTFKSCSKRFGSKNDWKRHESSQHFQLETWNCDETDCKKTYQRRESFKNHLQKDHGMSDMDAVDEKLETCRLGRHCDPRFWCGFCVRVIEIDVNERGGNSWTKRCDHIDNHLFGKDGLESKFISEWKHQDDGQEAHASTSTGAVCDTAGAPLTRAPLSEVESNGRKRGSSTDANTRPRKRAAQTQTYMWTCCICSTTLNLKTSSCCFECNHQRCRSNCTVEYVSTNDDEALGEEEMGGVSAGDSRLDADYDL</sequence>
<dbReference type="PANTHER" id="PTHR35391">
    <property type="entry name" value="C2H2-TYPE DOMAIN-CONTAINING PROTEIN-RELATED"/>
    <property type="match status" value="1"/>
</dbReference>
<name>A0A2K3Q7N1_9HYPO</name>
<keyword evidence="1" id="KW-0863">Zinc-finger</keyword>
<dbReference type="Gene3D" id="3.30.160.60">
    <property type="entry name" value="Classic Zinc Finger"/>
    <property type="match status" value="2"/>
</dbReference>
<dbReference type="AlphaFoldDB" id="A0A2K3Q7N1"/>
<evidence type="ECO:0000259" key="3">
    <source>
        <dbReference type="PROSITE" id="PS50157"/>
    </source>
</evidence>
<proteinExistence type="predicted"/>
<dbReference type="SUPFAM" id="SSF57667">
    <property type="entry name" value="beta-beta-alpha zinc fingers"/>
    <property type="match status" value="1"/>
</dbReference>
<evidence type="ECO:0000313" key="5">
    <source>
        <dbReference type="Proteomes" id="UP000236621"/>
    </source>
</evidence>
<dbReference type="GO" id="GO:0008270">
    <property type="term" value="F:zinc ion binding"/>
    <property type="evidence" value="ECO:0007669"/>
    <property type="project" value="UniProtKB-KW"/>
</dbReference>
<protein>
    <submittedName>
        <fullName evidence="4">Sex-determining transformer protein 1</fullName>
    </submittedName>
</protein>
<organism evidence="4 5">
    <name type="scientific">Tolypocladium capitatum</name>
    <dbReference type="NCBI Taxonomy" id="45235"/>
    <lineage>
        <taxon>Eukaryota</taxon>
        <taxon>Fungi</taxon>
        <taxon>Dikarya</taxon>
        <taxon>Ascomycota</taxon>
        <taxon>Pezizomycotina</taxon>
        <taxon>Sordariomycetes</taxon>
        <taxon>Hypocreomycetidae</taxon>
        <taxon>Hypocreales</taxon>
        <taxon>Ophiocordycipitaceae</taxon>
        <taxon>Tolypocladium</taxon>
    </lineage>
</organism>
<keyword evidence="1" id="KW-0862">Zinc</keyword>
<comment type="caution">
    <text evidence="4">The sequence shown here is derived from an EMBL/GenBank/DDBJ whole genome shotgun (WGS) entry which is preliminary data.</text>
</comment>
<dbReference type="OrthoDB" id="6077919at2759"/>
<evidence type="ECO:0000256" key="2">
    <source>
        <dbReference type="SAM" id="MobiDB-lite"/>
    </source>
</evidence>
<feature type="compositionally biased region" description="Polar residues" evidence="2">
    <location>
        <begin position="406"/>
        <end position="425"/>
    </location>
</feature>
<dbReference type="PANTHER" id="PTHR35391:SF3">
    <property type="entry name" value="FINGER DOMAIN PROTEIN, PUTATIVE (AFU_ORTHOLOGUE AFUA_8G04300)-RELATED"/>
    <property type="match status" value="1"/>
</dbReference>
<dbReference type="InterPro" id="IPR036236">
    <property type="entry name" value="Znf_C2H2_sf"/>
</dbReference>
<dbReference type="STRING" id="45235.A0A2K3Q7N1"/>
<keyword evidence="5" id="KW-1185">Reference proteome</keyword>
<feature type="region of interest" description="Disordered" evidence="2">
    <location>
        <begin position="75"/>
        <end position="100"/>
    </location>
</feature>
<gene>
    <name evidence="4" type="ORF">TCAP_06560</name>
</gene>
<evidence type="ECO:0000256" key="1">
    <source>
        <dbReference type="PROSITE-ProRule" id="PRU00042"/>
    </source>
</evidence>
<reference evidence="4 5" key="1">
    <citation type="submission" date="2017-08" db="EMBL/GenBank/DDBJ databases">
        <title>Harnessing the power of phylogenomics to disentangle the directionality and signatures of interkingdom host jumping in the parasitic fungal genus Tolypocladium.</title>
        <authorList>
            <person name="Quandt C.A."/>
            <person name="Patterson W."/>
            <person name="Spatafora J.W."/>
        </authorList>
    </citation>
    <scope>NUCLEOTIDE SEQUENCE [LARGE SCALE GENOMIC DNA]</scope>
    <source>
        <strain evidence="4 5">CBS 113982</strain>
    </source>
</reference>